<organism evidence="3 4">
    <name type="scientific">Delitschia confertaspora ATCC 74209</name>
    <dbReference type="NCBI Taxonomy" id="1513339"/>
    <lineage>
        <taxon>Eukaryota</taxon>
        <taxon>Fungi</taxon>
        <taxon>Dikarya</taxon>
        <taxon>Ascomycota</taxon>
        <taxon>Pezizomycotina</taxon>
        <taxon>Dothideomycetes</taxon>
        <taxon>Pleosporomycetidae</taxon>
        <taxon>Pleosporales</taxon>
        <taxon>Delitschiaceae</taxon>
        <taxon>Delitschia</taxon>
    </lineage>
</organism>
<feature type="chain" id="PRO_5040143898" evidence="2">
    <location>
        <begin position="28"/>
        <end position="343"/>
    </location>
</feature>
<comment type="caution">
    <text evidence="3">The sequence shown here is derived from an EMBL/GenBank/DDBJ whole genome shotgun (WGS) entry which is preliminary data.</text>
</comment>
<feature type="compositionally biased region" description="Gly residues" evidence="1">
    <location>
        <begin position="285"/>
        <end position="299"/>
    </location>
</feature>
<evidence type="ECO:0000256" key="1">
    <source>
        <dbReference type="SAM" id="MobiDB-lite"/>
    </source>
</evidence>
<protein>
    <submittedName>
        <fullName evidence="3">Uncharacterized protein</fullName>
    </submittedName>
</protein>
<name>A0A9P4JYR0_9PLEO</name>
<reference evidence="3" key="1">
    <citation type="journal article" date="2020" name="Stud. Mycol.">
        <title>101 Dothideomycetes genomes: a test case for predicting lifestyles and emergence of pathogens.</title>
        <authorList>
            <person name="Haridas S."/>
            <person name="Albert R."/>
            <person name="Binder M."/>
            <person name="Bloem J."/>
            <person name="Labutti K."/>
            <person name="Salamov A."/>
            <person name="Andreopoulos B."/>
            <person name="Baker S."/>
            <person name="Barry K."/>
            <person name="Bills G."/>
            <person name="Bluhm B."/>
            <person name="Cannon C."/>
            <person name="Castanera R."/>
            <person name="Culley D."/>
            <person name="Daum C."/>
            <person name="Ezra D."/>
            <person name="Gonzalez J."/>
            <person name="Henrissat B."/>
            <person name="Kuo A."/>
            <person name="Liang C."/>
            <person name="Lipzen A."/>
            <person name="Lutzoni F."/>
            <person name="Magnuson J."/>
            <person name="Mondo S."/>
            <person name="Nolan M."/>
            <person name="Ohm R."/>
            <person name="Pangilinan J."/>
            <person name="Park H.-J."/>
            <person name="Ramirez L."/>
            <person name="Alfaro M."/>
            <person name="Sun H."/>
            <person name="Tritt A."/>
            <person name="Yoshinaga Y."/>
            <person name="Zwiers L.-H."/>
            <person name="Turgeon B."/>
            <person name="Goodwin S."/>
            <person name="Spatafora J."/>
            <person name="Crous P."/>
            <person name="Grigoriev I."/>
        </authorList>
    </citation>
    <scope>NUCLEOTIDE SEQUENCE</scope>
    <source>
        <strain evidence="3">ATCC 74209</strain>
    </source>
</reference>
<keyword evidence="4" id="KW-1185">Reference proteome</keyword>
<feature type="region of interest" description="Disordered" evidence="1">
    <location>
        <begin position="279"/>
        <end position="308"/>
    </location>
</feature>
<keyword evidence="2" id="KW-0732">Signal</keyword>
<dbReference type="OrthoDB" id="3267335at2759"/>
<gene>
    <name evidence="3" type="ORF">GQ43DRAFT_386914</name>
</gene>
<accession>A0A9P4JYR0</accession>
<feature type="signal peptide" evidence="2">
    <location>
        <begin position="1"/>
        <end position="27"/>
    </location>
</feature>
<dbReference type="Proteomes" id="UP000799536">
    <property type="component" value="Unassembled WGS sequence"/>
</dbReference>
<sequence length="343" mass="36317">MIKSFSLFSLSQIFLIFVLLFWKVACAATHNGGIEVATARSRLQLRQNGGTNSINKNDSNNGKKDTILFSINNGQIFTPGLVIIDAPQPFTPMGGDFLHIALDISGNGVLPVPPQSTSDPLTQLHNITIFLTSLSLQKNFTISNVTTQIPPFANILLQEPGSTVKHINFEWPMCFVGNGNEAIGETARGDYNISIHQSFLLNGQSHYSIFNLPISVSNNIPQFPGAGQLLTNPPPGPVNANGGRVDCESIQNPVIDFETLVSSVNNPPGQPYQDLQVQTSKRAGGQVGGAGSGSSGGNNRGSIGNNMDSGALGSKSGVGRRIPSLGAVLVGVFVGLTLNLKWP</sequence>
<dbReference type="AlphaFoldDB" id="A0A9P4JYR0"/>
<dbReference type="EMBL" id="ML993865">
    <property type="protein sequence ID" value="KAF2204973.1"/>
    <property type="molecule type" value="Genomic_DNA"/>
</dbReference>
<evidence type="ECO:0000313" key="4">
    <source>
        <dbReference type="Proteomes" id="UP000799536"/>
    </source>
</evidence>
<proteinExistence type="predicted"/>
<evidence type="ECO:0000256" key="2">
    <source>
        <dbReference type="SAM" id="SignalP"/>
    </source>
</evidence>
<evidence type="ECO:0000313" key="3">
    <source>
        <dbReference type="EMBL" id="KAF2204973.1"/>
    </source>
</evidence>